<dbReference type="GO" id="GO:1990904">
    <property type="term" value="C:ribonucleoprotein complex"/>
    <property type="evidence" value="ECO:0007669"/>
    <property type="project" value="UniProtKB-KW"/>
</dbReference>
<dbReference type="InterPro" id="IPR034704">
    <property type="entry name" value="Ribosomal_bL28/bL31-like_sf"/>
</dbReference>
<dbReference type="GO" id="GO:0006412">
    <property type="term" value="P:translation"/>
    <property type="evidence" value="ECO:0007669"/>
    <property type="project" value="UniProtKB-UniRule"/>
</dbReference>
<sequence length="71" mass="7968">MKADIHPKYEETTIKCACGNTIEVGSTKEGISVEICSACHPFFTGKQKLVDTAGRIERFRKKYAGFQQNKK</sequence>
<evidence type="ECO:0000256" key="9">
    <source>
        <dbReference type="ARBA" id="ARBA00035687"/>
    </source>
</evidence>
<dbReference type="HAMAP" id="MF_00501">
    <property type="entry name" value="Ribosomal_bL31_1"/>
    <property type="match status" value="1"/>
</dbReference>
<organism evidence="11 12">
    <name type="scientific">Desulfatitalea alkaliphila</name>
    <dbReference type="NCBI Taxonomy" id="2929485"/>
    <lineage>
        <taxon>Bacteria</taxon>
        <taxon>Pseudomonadati</taxon>
        <taxon>Thermodesulfobacteriota</taxon>
        <taxon>Desulfobacteria</taxon>
        <taxon>Desulfobacterales</taxon>
        <taxon>Desulfosarcinaceae</taxon>
        <taxon>Desulfatitalea</taxon>
    </lineage>
</organism>
<evidence type="ECO:0000256" key="1">
    <source>
        <dbReference type="ARBA" id="ARBA00009296"/>
    </source>
</evidence>
<gene>
    <name evidence="10 11" type="primary">rpmE</name>
    <name evidence="11" type="ORF">MRX98_05480</name>
</gene>
<dbReference type="Pfam" id="PF01197">
    <property type="entry name" value="Ribosomal_L31"/>
    <property type="match status" value="1"/>
</dbReference>
<dbReference type="NCBIfam" id="NF001809">
    <property type="entry name" value="PRK00528.1"/>
    <property type="match status" value="1"/>
</dbReference>
<dbReference type="GO" id="GO:0019843">
    <property type="term" value="F:rRNA binding"/>
    <property type="evidence" value="ECO:0007669"/>
    <property type="project" value="UniProtKB-KW"/>
</dbReference>
<dbReference type="EMBL" id="JALJRB010000004">
    <property type="protein sequence ID" value="MCJ8500016.1"/>
    <property type="molecule type" value="Genomic_DNA"/>
</dbReference>
<evidence type="ECO:0000256" key="3">
    <source>
        <dbReference type="ARBA" id="ARBA00022723"/>
    </source>
</evidence>
<dbReference type="PRINTS" id="PR01249">
    <property type="entry name" value="RIBOSOMALL31"/>
</dbReference>
<dbReference type="PROSITE" id="PS01143">
    <property type="entry name" value="RIBOSOMAL_L31"/>
    <property type="match status" value="1"/>
</dbReference>
<accession>A0AA41R1K6</accession>
<protein>
    <recommendedName>
        <fullName evidence="9 10">Large ribosomal subunit protein bL31</fullName>
    </recommendedName>
</protein>
<keyword evidence="5 10" id="KW-0862">Zinc</keyword>
<dbReference type="GO" id="GO:0003735">
    <property type="term" value="F:structural constituent of ribosome"/>
    <property type="evidence" value="ECO:0007669"/>
    <property type="project" value="InterPro"/>
</dbReference>
<dbReference type="Gene3D" id="4.10.830.30">
    <property type="entry name" value="Ribosomal protein L31"/>
    <property type="match status" value="1"/>
</dbReference>
<dbReference type="SUPFAM" id="SSF143800">
    <property type="entry name" value="L28p-like"/>
    <property type="match status" value="1"/>
</dbReference>
<comment type="similarity">
    <text evidence="1 10">Belongs to the bacterial ribosomal protein bL31 family. Type A subfamily.</text>
</comment>
<feature type="binding site" evidence="10">
    <location>
        <position position="16"/>
    </location>
    <ligand>
        <name>Zn(2+)</name>
        <dbReference type="ChEBI" id="CHEBI:29105"/>
    </ligand>
</feature>
<evidence type="ECO:0000256" key="2">
    <source>
        <dbReference type="ARBA" id="ARBA00011838"/>
    </source>
</evidence>
<dbReference type="RefSeq" id="WP_246903745.1">
    <property type="nucleotide sequence ID" value="NZ_JALJRB010000004.1"/>
</dbReference>
<evidence type="ECO:0000256" key="5">
    <source>
        <dbReference type="ARBA" id="ARBA00022833"/>
    </source>
</evidence>
<evidence type="ECO:0000256" key="10">
    <source>
        <dbReference type="HAMAP-Rule" id="MF_00501"/>
    </source>
</evidence>
<dbReference type="InterPro" id="IPR002150">
    <property type="entry name" value="Ribosomal_bL31"/>
</dbReference>
<comment type="function">
    <text evidence="10">Binds the 23S rRNA.</text>
</comment>
<keyword evidence="3 10" id="KW-0479">Metal-binding</keyword>
<evidence type="ECO:0000313" key="12">
    <source>
        <dbReference type="Proteomes" id="UP001165427"/>
    </source>
</evidence>
<evidence type="ECO:0000256" key="7">
    <source>
        <dbReference type="ARBA" id="ARBA00022980"/>
    </source>
</evidence>
<feature type="binding site" evidence="10">
    <location>
        <position position="18"/>
    </location>
    <ligand>
        <name>Zn(2+)</name>
        <dbReference type="ChEBI" id="CHEBI:29105"/>
    </ligand>
</feature>
<keyword evidence="6 10" id="KW-0694">RNA-binding</keyword>
<evidence type="ECO:0000313" key="11">
    <source>
        <dbReference type="EMBL" id="MCJ8500016.1"/>
    </source>
</evidence>
<keyword evidence="7 10" id="KW-0689">Ribosomal protein</keyword>
<dbReference type="InterPro" id="IPR042105">
    <property type="entry name" value="Ribosomal_bL31_sf"/>
</dbReference>
<evidence type="ECO:0000256" key="6">
    <source>
        <dbReference type="ARBA" id="ARBA00022884"/>
    </source>
</evidence>
<dbReference type="InterPro" id="IPR027491">
    <property type="entry name" value="Ribosomal_bL31_A"/>
</dbReference>
<dbReference type="GO" id="GO:0046872">
    <property type="term" value="F:metal ion binding"/>
    <property type="evidence" value="ECO:0007669"/>
    <property type="project" value="UniProtKB-KW"/>
</dbReference>
<dbReference type="NCBIfam" id="NF000612">
    <property type="entry name" value="PRK00019.1"/>
    <property type="match status" value="1"/>
</dbReference>
<dbReference type="AlphaFoldDB" id="A0AA41R1K6"/>
<name>A0AA41R1K6_9BACT</name>
<dbReference type="NCBIfam" id="TIGR00105">
    <property type="entry name" value="L31"/>
    <property type="match status" value="1"/>
</dbReference>
<comment type="subunit">
    <text evidence="2 10">Part of the 50S ribosomal subunit.</text>
</comment>
<comment type="caution">
    <text evidence="11">The sequence shown here is derived from an EMBL/GenBank/DDBJ whole genome shotgun (WGS) entry which is preliminary data.</text>
</comment>
<keyword evidence="8 10" id="KW-0687">Ribonucleoprotein</keyword>
<dbReference type="GO" id="GO:0005840">
    <property type="term" value="C:ribosome"/>
    <property type="evidence" value="ECO:0007669"/>
    <property type="project" value="UniProtKB-KW"/>
</dbReference>
<dbReference type="PANTHER" id="PTHR33280">
    <property type="entry name" value="50S RIBOSOMAL PROTEIN L31, CHLOROPLASTIC"/>
    <property type="match status" value="1"/>
</dbReference>
<comment type="cofactor">
    <cofactor evidence="10">
        <name>Zn(2+)</name>
        <dbReference type="ChEBI" id="CHEBI:29105"/>
    </cofactor>
    <text evidence="10">Binds 1 zinc ion per subunit.</text>
</comment>
<feature type="binding site" evidence="10">
    <location>
        <position position="39"/>
    </location>
    <ligand>
        <name>Zn(2+)</name>
        <dbReference type="ChEBI" id="CHEBI:29105"/>
    </ligand>
</feature>
<keyword evidence="4 10" id="KW-0699">rRNA-binding</keyword>
<feature type="binding site" evidence="10">
    <location>
        <position position="36"/>
    </location>
    <ligand>
        <name>Zn(2+)</name>
        <dbReference type="ChEBI" id="CHEBI:29105"/>
    </ligand>
</feature>
<dbReference type="PANTHER" id="PTHR33280:SF6">
    <property type="entry name" value="LARGE RIBOSOMAL SUBUNIT PROTEIN BL31A"/>
    <property type="match status" value="1"/>
</dbReference>
<dbReference type="Proteomes" id="UP001165427">
    <property type="component" value="Unassembled WGS sequence"/>
</dbReference>
<evidence type="ECO:0000256" key="4">
    <source>
        <dbReference type="ARBA" id="ARBA00022730"/>
    </source>
</evidence>
<proteinExistence type="inferred from homology"/>
<reference evidence="11" key="1">
    <citation type="submission" date="2022-04" db="EMBL/GenBank/DDBJ databases">
        <title>Desulfatitalea alkaliphila sp. nov., a novel anaerobic sulfate-reducing bacterium isolated from terrestrial mud volcano, Taman Peninsula, Russia.</title>
        <authorList>
            <person name="Khomyakova M.A."/>
            <person name="Merkel A.Y."/>
            <person name="Slobodkin A.I."/>
        </authorList>
    </citation>
    <scope>NUCLEOTIDE SEQUENCE</scope>
    <source>
        <strain evidence="11">M08but</strain>
    </source>
</reference>
<evidence type="ECO:0000256" key="8">
    <source>
        <dbReference type="ARBA" id="ARBA00023274"/>
    </source>
</evidence>
<keyword evidence="12" id="KW-1185">Reference proteome</keyword>